<accession>A0A8C4QZ42</accession>
<dbReference type="InterPro" id="IPR013783">
    <property type="entry name" value="Ig-like_fold"/>
</dbReference>
<dbReference type="AlphaFoldDB" id="A0A8C4QZ42"/>
<protein>
    <submittedName>
        <fullName evidence="3">LRRN4 C-terminal like</fullName>
    </submittedName>
</protein>
<reference evidence="3" key="2">
    <citation type="submission" date="2025-09" db="UniProtKB">
        <authorList>
            <consortium name="Ensembl"/>
        </authorList>
    </citation>
    <scope>IDENTIFICATION</scope>
</reference>
<dbReference type="Gene3D" id="2.60.40.10">
    <property type="entry name" value="Immunoglobulins"/>
    <property type="match status" value="1"/>
</dbReference>
<dbReference type="SMART" id="SM00060">
    <property type="entry name" value="FN3"/>
    <property type="match status" value="1"/>
</dbReference>
<keyword evidence="4" id="KW-1185">Reference proteome</keyword>
<dbReference type="Pfam" id="PF00041">
    <property type="entry name" value="fn3"/>
    <property type="match status" value="1"/>
</dbReference>
<sequence length="229" mass="25673">MSHTKAAHQISALTNVQPVLQPQVFGGGAGNEKHEYCVYDQCRHNQLPCHVLHERTGCKCFSITTEERPPELPSLLGVAVLNEAEAEISWCAPRSVVRDYFLFYQEEGDPRRHRSPLIHHSWRRFILRDLIPGSSYNVCIVAVNEAGRSSCNPVNAARSAVAKSPWTRFQTPPASRKNLFLPIVGSGFAILLVVILSLAVTLFIKIFWGCFHHFESRVLASMEIHIGCQ</sequence>
<organism evidence="3 4">
    <name type="scientific">Eptatretus burgeri</name>
    <name type="common">Inshore hagfish</name>
    <dbReference type="NCBI Taxonomy" id="7764"/>
    <lineage>
        <taxon>Eukaryota</taxon>
        <taxon>Metazoa</taxon>
        <taxon>Chordata</taxon>
        <taxon>Craniata</taxon>
        <taxon>Vertebrata</taxon>
        <taxon>Cyclostomata</taxon>
        <taxon>Myxini</taxon>
        <taxon>Myxiniformes</taxon>
        <taxon>Myxinidae</taxon>
        <taxon>Eptatretinae</taxon>
        <taxon>Eptatretus</taxon>
    </lineage>
</organism>
<dbReference type="Ensembl" id="ENSEBUT00000023197.1">
    <property type="protein sequence ID" value="ENSEBUP00000022621.1"/>
    <property type="gene ID" value="ENSEBUG00000013936.1"/>
</dbReference>
<keyword evidence="1" id="KW-0812">Transmembrane</keyword>
<dbReference type="GeneTree" id="ENSGT00940000162696"/>
<evidence type="ECO:0000313" key="4">
    <source>
        <dbReference type="Proteomes" id="UP000694388"/>
    </source>
</evidence>
<proteinExistence type="predicted"/>
<evidence type="ECO:0000256" key="1">
    <source>
        <dbReference type="SAM" id="Phobius"/>
    </source>
</evidence>
<dbReference type="InterPro" id="IPR003961">
    <property type="entry name" value="FN3_dom"/>
</dbReference>
<dbReference type="InterPro" id="IPR036116">
    <property type="entry name" value="FN3_sf"/>
</dbReference>
<keyword evidence="1" id="KW-0472">Membrane</keyword>
<dbReference type="CDD" id="cd00063">
    <property type="entry name" value="FN3"/>
    <property type="match status" value="1"/>
</dbReference>
<dbReference type="Proteomes" id="UP000694388">
    <property type="component" value="Unplaced"/>
</dbReference>
<reference evidence="3" key="1">
    <citation type="submission" date="2025-08" db="UniProtKB">
        <authorList>
            <consortium name="Ensembl"/>
        </authorList>
    </citation>
    <scope>IDENTIFICATION</scope>
</reference>
<feature type="domain" description="Fibronectin type-III" evidence="2">
    <location>
        <begin position="69"/>
        <end position="174"/>
    </location>
</feature>
<dbReference type="SUPFAM" id="SSF49265">
    <property type="entry name" value="Fibronectin type III"/>
    <property type="match status" value="1"/>
</dbReference>
<dbReference type="PROSITE" id="PS50853">
    <property type="entry name" value="FN3"/>
    <property type="match status" value="1"/>
</dbReference>
<name>A0A8C4QZ42_EPTBU</name>
<evidence type="ECO:0000313" key="3">
    <source>
        <dbReference type="Ensembl" id="ENSEBUP00000022621.1"/>
    </source>
</evidence>
<feature type="transmembrane region" description="Helical" evidence="1">
    <location>
        <begin position="179"/>
        <end position="208"/>
    </location>
</feature>
<evidence type="ECO:0000259" key="2">
    <source>
        <dbReference type="PROSITE" id="PS50853"/>
    </source>
</evidence>
<keyword evidence="1" id="KW-1133">Transmembrane helix</keyword>